<dbReference type="Proteomes" id="UP000198983">
    <property type="component" value="Chromosome I"/>
</dbReference>
<accession>A0A1H1U4F4</accession>
<protein>
    <recommendedName>
        <fullName evidence="3">Phosphotransferase enzyme family protein</fullName>
    </recommendedName>
</protein>
<dbReference type="OrthoDB" id="115252at2"/>
<dbReference type="STRING" id="117157.SAMN04489717_3465"/>
<dbReference type="InterPro" id="IPR011009">
    <property type="entry name" value="Kinase-like_dom_sf"/>
</dbReference>
<dbReference type="AlphaFoldDB" id="A0A1H1U4F4"/>
<dbReference type="SUPFAM" id="SSF56112">
    <property type="entry name" value="Protein kinase-like (PK-like)"/>
    <property type="match status" value="1"/>
</dbReference>
<reference evidence="1 2" key="1">
    <citation type="submission" date="2016-10" db="EMBL/GenBank/DDBJ databases">
        <authorList>
            <person name="de Groot N.N."/>
        </authorList>
    </citation>
    <scope>NUCLEOTIDE SEQUENCE [LARGE SCALE GENOMIC DNA]</scope>
    <source>
        <strain evidence="1 2">DSM 22024</strain>
    </source>
</reference>
<dbReference type="EMBL" id="LT629732">
    <property type="protein sequence ID" value="SDS67370.1"/>
    <property type="molecule type" value="Genomic_DNA"/>
</dbReference>
<sequence length="143" mass="15186">MDEYAALQAWKGVVGAARVEPMAKVHNPIWKVTGEDGREWVLKHLPDWPPGVGPVEEYRVLCYLQARGLPVAAPIVTDDGLIAYNADNLGTDPNEKQPTGADAYALIPLLPTTLGCTSHRNWRTPSAAASAGSTGCSPSAHGT</sequence>
<organism evidence="1 2">
    <name type="scientific">Actinopolymorpha singaporensis</name>
    <dbReference type="NCBI Taxonomy" id="117157"/>
    <lineage>
        <taxon>Bacteria</taxon>
        <taxon>Bacillati</taxon>
        <taxon>Actinomycetota</taxon>
        <taxon>Actinomycetes</taxon>
        <taxon>Propionibacteriales</taxon>
        <taxon>Actinopolymorphaceae</taxon>
        <taxon>Actinopolymorpha</taxon>
    </lineage>
</organism>
<name>A0A1H1U4F4_9ACTN</name>
<gene>
    <name evidence="1" type="ORF">SAMN04489717_3465</name>
</gene>
<evidence type="ECO:0000313" key="1">
    <source>
        <dbReference type="EMBL" id="SDS67370.1"/>
    </source>
</evidence>
<dbReference type="RefSeq" id="WP_157728604.1">
    <property type="nucleotide sequence ID" value="NZ_LT629732.1"/>
</dbReference>
<evidence type="ECO:0008006" key="3">
    <source>
        <dbReference type="Google" id="ProtNLM"/>
    </source>
</evidence>
<proteinExistence type="predicted"/>
<evidence type="ECO:0000313" key="2">
    <source>
        <dbReference type="Proteomes" id="UP000198983"/>
    </source>
</evidence>
<keyword evidence="2" id="KW-1185">Reference proteome</keyword>